<feature type="domain" description="Pyridine nucleotide-disulphide oxidoreductase N-terminal" evidence="6">
    <location>
        <begin position="59"/>
        <end position="133"/>
    </location>
</feature>
<sequence>MSKKAKKGIKFYNALASFVDKDTVKIRSSDRVKYEDILQVIYYSISSDDMFSLAKHPGKTLVVGGSYVALESAGLLASLGCEVHLLIRSEPLRFFDKDCVDRVMESLEKYGVKTTYHKIVQKVESEADLKKVQCFYIIPHIVNYCHPSMYIRRIYKYQCYETIWYCSHSPRMLWINFQFFALLILTLYKRFS</sequence>
<dbReference type="WBParaSite" id="Hba_12578">
    <property type="protein sequence ID" value="Hba_12578"/>
    <property type="gene ID" value="Hba_12578"/>
</dbReference>
<dbReference type="GO" id="GO:0034599">
    <property type="term" value="P:cellular response to oxidative stress"/>
    <property type="evidence" value="ECO:0007669"/>
    <property type="project" value="TreeGrafter"/>
</dbReference>
<comment type="cofactor">
    <cofactor evidence="1">
        <name>FAD</name>
        <dbReference type="ChEBI" id="CHEBI:57692"/>
    </cofactor>
</comment>
<organism evidence="7 8">
    <name type="scientific">Heterorhabditis bacteriophora</name>
    <name type="common">Entomopathogenic nematode worm</name>
    <dbReference type="NCBI Taxonomy" id="37862"/>
    <lineage>
        <taxon>Eukaryota</taxon>
        <taxon>Metazoa</taxon>
        <taxon>Ecdysozoa</taxon>
        <taxon>Nematoda</taxon>
        <taxon>Chromadorea</taxon>
        <taxon>Rhabditida</taxon>
        <taxon>Rhabditina</taxon>
        <taxon>Rhabditomorpha</taxon>
        <taxon>Strongyloidea</taxon>
        <taxon>Heterorhabditidae</taxon>
        <taxon>Heterorhabditis</taxon>
    </lineage>
</organism>
<name>A0A1I7X4V4_HETBA</name>
<dbReference type="Proteomes" id="UP000095283">
    <property type="component" value="Unplaced"/>
</dbReference>
<dbReference type="InterPro" id="IPR046952">
    <property type="entry name" value="GSHR/TRXR-like"/>
</dbReference>
<dbReference type="GO" id="GO:0006749">
    <property type="term" value="P:glutathione metabolic process"/>
    <property type="evidence" value="ECO:0007669"/>
    <property type="project" value="TreeGrafter"/>
</dbReference>
<keyword evidence="5" id="KW-0676">Redox-active center</keyword>
<evidence type="ECO:0000256" key="2">
    <source>
        <dbReference type="ARBA" id="ARBA00007532"/>
    </source>
</evidence>
<keyword evidence="3" id="KW-0560">Oxidoreductase</keyword>
<reference evidence="8" key="1">
    <citation type="submission" date="2016-11" db="UniProtKB">
        <authorList>
            <consortium name="WormBaseParasite"/>
        </authorList>
    </citation>
    <scope>IDENTIFICATION</scope>
</reference>
<evidence type="ECO:0000256" key="3">
    <source>
        <dbReference type="ARBA" id="ARBA00023002"/>
    </source>
</evidence>
<dbReference type="GO" id="GO:0005829">
    <property type="term" value="C:cytosol"/>
    <property type="evidence" value="ECO:0007669"/>
    <property type="project" value="TreeGrafter"/>
</dbReference>
<dbReference type="PANTHER" id="PTHR42737">
    <property type="entry name" value="GLUTATHIONE REDUCTASE"/>
    <property type="match status" value="1"/>
</dbReference>
<dbReference type="GO" id="GO:0050660">
    <property type="term" value="F:flavin adenine dinucleotide binding"/>
    <property type="evidence" value="ECO:0007669"/>
    <property type="project" value="InterPro"/>
</dbReference>
<accession>A0A1I7X4V4</accession>
<evidence type="ECO:0000256" key="5">
    <source>
        <dbReference type="ARBA" id="ARBA00023284"/>
    </source>
</evidence>
<dbReference type="GO" id="GO:0004362">
    <property type="term" value="F:glutathione-disulfide reductase (NADPH) activity"/>
    <property type="evidence" value="ECO:0007669"/>
    <property type="project" value="TreeGrafter"/>
</dbReference>
<dbReference type="AlphaFoldDB" id="A0A1I7X4V4"/>
<dbReference type="GO" id="GO:0005739">
    <property type="term" value="C:mitochondrion"/>
    <property type="evidence" value="ECO:0007669"/>
    <property type="project" value="TreeGrafter"/>
</dbReference>
<keyword evidence="4" id="KW-1015">Disulfide bond</keyword>
<dbReference type="SUPFAM" id="SSF51905">
    <property type="entry name" value="FAD/NAD(P)-binding domain"/>
    <property type="match status" value="1"/>
</dbReference>
<dbReference type="Gene3D" id="3.50.50.60">
    <property type="entry name" value="FAD/NAD(P)-binding domain"/>
    <property type="match status" value="1"/>
</dbReference>
<evidence type="ECO:0000313" key="8">
    <source>
        <dbReference type="WBParaSite" id="Hba_12578"/>
    </source>
</evidence>
<evidence type="ECO:0000256" key="4">
    <source>
        <dbReference type="ARBA" id="ARBA00023157"/>
    </source>
</evidence>
<evidence type="ECO:0000313" key="7">
    <source>
        <dbReference type="Proteomes" id="UP000095283"/>
    </source>
</evidence>
<dbReference type="InterPro" id="IPR036188">
    <property type="entry name" value="FAD/NAD-bd_sf"/>
</dbReference>
<proteinExistence type="inferred from homology"/>
<dbReference type="GO" id="GO:0045454">
    <property type="term" value="P:cell redox homeostasis"/>
    <property type="evidence" value="ECO:0007669"/>
    <property type="project" value="InterPro"/>
</dbReference>
<dbReference type="PANTHER" id="PTHR42737:SF2">
    <property type="entry name" value="GLUTATHIONE REDUCTASE"/>
    <property type="match status" value="1"/>
</dbReference>
<dbReference type="InterPro" id="IPR039648">
    <property type="entry name" value="DHPH_N"/>
</dbReference>
<evidence type="ECO:0000259" key="6">
    <source>
        <dbReference type="Pfam" id="PF00070"/>
    </source>
</evidence>
<evidence type="ECO:0000256" key="1">
    <source>
        <dbReference type="ARBA" id="ARBA00001974"/>
    </source>
</evidence>
<protein>
    <submittedName>
        <fullName evidence="8">Pyr_redox domain-containing protein</fullName>
    </submittedName>
</protein>
<comment type="similarity">
    <text evidence="2">Belongs to the class-I pyridine nucleotide-disulfide oxidoreductase family.</text>
</comment>
<dbReference type="Pfam" id="PF00070">
    <property type="entry name" value="Pyr_redox"/>
    <property type="match status" value="1"/>
</dbReference>
<keyword evidence="7" id="KW-1185">Reference proteome</keyword>